<sequence>MPSYRIVRVQQDSLHSLLQSTPISVQTRCEIASHLWAHQISPSASTVGGDDLDAYFRYYTEQSDLFSGSTWAKTHQDILDISSLLQQDLRRGELKEKFRAMRTSTQSSVQNDMLESSIDLTIRLLLMTRVGHLPNQFSAYKALLWDGQVSLRESAWSSFKPRGALDHEHVKLTKIFTARSLERIAGIKIKWTNNFVDHLRILDDDDTQVAIFHHALFLEAYTLSPGLVDETLRTLALLFPATDETRVWFKKAASTEKLDPKLLTCGRLRVEDRQINEFKFWRDRLVILKQIFDEKEPTSWSQWLHDRRRGLQRYPFLLAAAALLFAILVGIIQCIEGAIQVYKAIYPS</sequence>
<dbReference type="Proteomes" id="UP000469558">
    <property type="component" value="Unassembled WGS sequence"/>
</dbReference>
<keyword evidence="1" id="KW-0472">Membrane</keyword>
<organism evidence="2 3">
    <name type="scientific">Lachnellula suecica</name>
    <dbReference type="NCBI Taxonomy" id="602035"/>
    <lineage>
        <taxon>Eukaryota</taxon>
        <taxon>Fungi</taxon>
        <taxon>Dikarya</taxon>
        <taxon>Ascomycota</taxon>
        <taxon>Pezizomycotina</taxon>
        <taxon>Leotiomycetes</taxon>
        <taxon>Helotiales</taxon>
        <taxon>Lachnaceae</taxon>
        <taxon>Lachnellula</taxon>
    </lineage>
</organism>
<evidence type="ECO:0000313" key="2">
    <source>
        <dbReference type="EMBL" id="TVY67550.1"/>
    </source>
</evidence>
<feature type="transmembrane region" description="Helical" evidence="1">
    <location>
        <begin position="316"/>
        <end position="342"/>
    </location>
</feature>
<protein>
    <submittedName>
        <fullName evidence="2">Uncharacterized protein</fullName>
    </submittedName>
</protein>
<dbReference type="OrthoDB" id="3526004at2759"/>
<reference evidence="2 3" key="1">
    <citation type="submission" date="2018-05" db="EMBL/GenBank/DDBJ databases">
        <title>Genome sequencing and assembly of the regulated plant pathogen Lachnellula willkommii and related sister species for the development of diagnostic species identification markers.</title>
        <authorList>
            <person name="Giroux E."/>
            <person name="Bilodeau G."/>
        </authorList>
    </citation>
    <scope>NUCLEOTIDE SEQUENCE [LARGE SCALE GENOMIC DNA]</scope>
    <source>
        <strain evidence="2 3">CBS 268.59</strain>
    </source>
</reference>
<dbReference type="EMBL" id="QGMK01001510">
    <property type="protein sequence ID" value="TVY67550.1"/>
    <property type="molecule type" value="Genomic_DNA"/>
</dbReference>
<proteinExistence type="predicted"/>
<accession>A0A8T9BXH7</accession>
<dbReference type="AlphaFoldDB" id="A0A8T9BXH7"/>
<keyword evidence="1" id="KW-0812">Transmembrane</keyword>
<keyword evidence="1" id="KW-1133">Transmembrane helix</keyword>
<comment type="caution">
    <text evidence="2">The sequence shown here is derived from an EMBL/GenBank/DDBJ whole genome shotgun (WGS) entry which is preliminary data.</text>
</comment>
<evidence type="ECO:0000313" key="3">
    <source>
        <dbReference type="Proteomes" id="UP000469558"/>
    </source>
</evidence>
<name>A0A8T9BXH7_9HELO</name>
<keyword evidence="3" id="KW-1185">Reference proteome</keyword>
<gene>
    <name evidence="2" type="ORF">LSUE1_G007599</name>
</gene>
<evidence type="ECO:0000256" key="1">
    <source>
        <dbReference type="SAM" id="Phobius"/>
    </source>
</evidence>